<dbReference type="SMART" id="SM00177">
    <property type="entry name" value="ARF"/>
    <property type="match status" value="1"/>
</dbReference>
<dbReference type="PROSITE" id="PS51417">
    <property type="entry name" value="ARF"/>
    <property type="match status" value="1"/>
</dbReference>
<evidence type="ECO:0000256" key="3">
    <source>
        <dbReference type="SAM" id="MobiDB-lite"/>
    </source>
</evidence>
<dbReference type="Pfam" id="PF00025">
    <property type="entry name" value="Arf"/>
    <property type="match status" value="1"/>
</dbReference>
<organism evidence="4 5">
    <name type="scientific">Prorocentrum cordatum</name>
    <dbReference type="NCBI Taxonomy" id="2364126"/>
    <lineage>
        <taxon>Eukaryota</taxon>
        <taxon>Sar</taxon>
        <taxon>Alveolata</taxon>
        <taxon>Dinophyceae</taxon>
        <taxon>Prorocentrales</taxon>
        <taxon>Prorocentraceae</taxon>
        <taxon>Prorocentrum</taxon>
    </lineage>
</organism>
<comment type="caution">
    <text evidence="4">The sequence shown here is derived from an EMBL/GenBank/DDBJ whole genome shotgun (WGS) entry which is preliminary data.</text>
</comment>
<keyword evidence="5" id="KW-1185">Reference proteome</keyword>
<evidence type="ECO:0000256" key="2">
    <source>
        <dbReference type="ARBA" id="ARBA00023134"/>
    </source>
</evidence>
<dbReference type="EMBL" id="CAUYUJ010016740">
    <property type="protein sequence ID" value="CAK0868378.1"/>
    <property type="molecule type" value="Genomic_DNA"/>
</dbReference>
<dbReference type="Gene3D" id="3.40.50.300">
    <property type="entry name" value="P-loop containing nucleotide triphosphate hydrolases"/>
    <property type="match status" value="1"/>
</dbReference>
<reference evidence="4" key="1">
    <citation type="submission" date="2023-10" db="EMBL/GenBank/DDBJ databases">
        <authorList>
            <person name="Chen Y."/>
            <person name="Shah S."/>
            <person name="Dougan E. K."/>
            <person name="Thang M."/>
            <person name="Chan C."/>
        </authorList>
    </citation>
    <scope>NUCLEOTIDE SEQUENCE [LARGE SCALE GENOMIC DNA]</scope>
</reference>
<accession>A0ABN9V8X6</accession>
<keyword evidence="1" id="KW-0547">Nucleotide-binding</keyword>
<dbReference type="SUPFAM" id="SSF52540">
    <property type="entry name" value="P-loop containing nucleoside triphosphate hydrolases"/>
    <property type="match status" value="1"/>
</dbReference>
<gene>
    <name evidence="4" type="ORF">PCOR1329_LOCUS55052</name>
</gene>
<evidence type="ECO:0000256" key="1">
    <source>
        <dbReference type="ARBA" id="ARBA00022741"/>
    </source>
</evidence>
<feature type="region of interest" description="Disordered" evidence="3">
    <location>
        <begin position="40"/>
        <end position="67"/>
    </location>
</feature>
<keyword evidence="2" id="KW-0342">GTP-binding</keyword>
<dbReference type="PANTHER" id="PTHR45697">
    <property type="entry name" value="ADP-RIBOSYLATION FACTOR-LIKE PROTEIN 2-RELATED"/>
    <property type="match status" value="1"/>
</dbReference>
<dbReference type="PRINTS" id="PR00328">
    <property type="entry name" value="SAR1GTPBP"/>
</dbReference>
<proteinExistence type="predicted"/>
<evidence type="ECO:0000313" key="4">
    <source>
        <dbReference type="EMBL" id="CAK0868378.1"/>
    </source>
</evidence>
<dbReference type="SMART" id="SM00178">
    <property type="entry name" value="SAR"/>
    <property type="match status" value="1"/>
</dbReference>
<evidence type="ECO:0000313" key="5">
    <source>
        <dbReference type="Proteomes" id="UP001189429"/>
    </source>
</evidence>
<protein>
    <recommendedName>
        <fullName evidence="6">ADP-ribosylation factor-like protein 11</fullName>
    </recommendedName>
</protein>
<name>A0ABN9V8X6_9DINO</name>
<dbReference type="Proteomes" id="UP001189429">
    <property type="component" value="Unassembled WGS sequence"/>
</dbReference>
<dbReference type="InterPro" id="IPR027417">
    <property type="entry name" value="P-loop_NTPase"/>
</dbReference>
<dbReference type="InterPro" id="IPR044612">
    <property type="entry name" value="ARL2/3"/>
</dbReference>
<sequence length="254" mass="27236">MPMWGSLRRFGRVSLAQECLYRVRGAVLLQLRLHLRDSERTRAPSGGGRPHGPLCAPAPEPPQSQTRRERAAEIRLLLLGLDRAGKTTIMEHLFQERPSGEYRPTVGVNMKSRSTAAPPLNLTVTEVGGQARAHWAQFLAGLDALIYVVDVGDERLVDQSCYELFRLLEDGRTADVPLLLLANAAAPGSELRGQGLSRVGGLVGGALGGGSRVWQVHGCCARTGEGLGLGVRWLEGALASCGKLCPGEALFDLA</sequence>
<evidence type="ECO:0008006" key="6">
    <source>
        <dbReference type="Google" id="ProtNLM"/>
    </source>
</evidence>
<dbReference type="InterPro" id="IPR006689">
    <property type="entry name" value="Small_GTPase_ARF/SAR"/>
</dbReference>